<protein>
    <recommendedName>
        <fullName evidence="4">Zinc metalloprotease Rip1</fullName>
    </recommendedName>
    <alternativeName>
        <fullName evidence="12">S2P endopeptidase</fullName>
    </alternativeName>
    <alternativeName>
        <fullName evidence="13">Site-2-type intramembrane protease</fullName>
    </alternativeName>
</protein>
<dbReference type="PANTHER" id="PTHR42837">
    <property type="entry name" value="REGULATOR OF SIGMA-E PROTEASE RSEP"/>
    <property type="match status" value="1"/>
</dbReference>
<evidence type="ECO:0000256" key="10">
    <source>
        <dbReference type="ARBA" id="ARBA00023049"/>
    </source>
</evidence>
<keyword evidence="8" id="KW-0862">Zinc</keyword>
<dbReference type="PANTHER" id="PTHR42837:SF2">
    <property type="entry name" value="MEMBRANE METALLOPROTEASE ARASP2, CHLOROPLASTIC-RELATED"/>
    <property type="match status" value="1"/>
</dbReference>
<keyword evidence="5 16" id="KW-0645">Protease</keyword>
<evidence type="ECO:0000256" key="11">
    <source>
        <dbReference type="ARBA" id="ARBA00023136"/>
    </source>
</evidence>
<evidence type="ECO:0000256" key="13">
    <source>
        <dbReference type="ARBA" id="ARBA00033476"/>
    </source>
</evidence>
<reference evidence="16" key="1">
    <citation type="submission" date="2022-02" db="EMBL/GenBank/DDBJ databases">
        <title>Corynebacterium sp. from urogenital microbiome.</title>
        <authorList>
            <person name="Cappelli E.A."/>
            <person name="Ribeiro T.G."/>
            <person name="Peixe L."/>
        </authorList>
    </citation>
    <scope>NUCLEOTIDE SEQUENCE</scope>
    <source>
        <strain evidence="16">C8Ua_174</strain>
    </source>
</reference>
<evidence type="ECO:0000256" key="1">
    <source>
        <dbReference type="ARBA" id="ARBA00001947"/>
    </source>
</evidence>
<evidence type="ECO:0000256" key="14">
    <source>
        <dbReference type="SAM" id="Phobius"/>
    </source>
</evidence>
<evidence type="ECO:0000256" key="3">
    <source>
        <dbReference type="ARBA" id="ARBA00007931"/>
    </source>
</evidence>
<evidence type="ECO:0000256" key="9">
    <source>
        <dbReference type="ARBA" id="ARBA00022989"/>
    </source>
</evidence>
<comment type="cofactor">
    <cofactor evidence="1">
        <name>Zn(2+)</name>
        <dbReference type="ChEBI" id="CHEBI:29105"/>
    </cofactor>
</comment>
<evidence type="ECO:0000256" key="12">
    <source>
        <dbReference type="ARBA" id="ARBA00032214"/>
    </source>
</evidence>
<dbReference type="Pfam" id="PF02163">
    <property type="entry name" value="Peptidase_M50"/>
    <property type="match status" value="1"/>
</dbReference>
<keyword evidence="9 14" id="KW-1133">Transmembrane helix</keyword>
<feature type="transmembrane region" description="Helical" evidence="14">
    <location>
        <begin position="97"/>
        <end position="122"/>
    </location>
</feature>
<comment type="subcellular location">
    <subcellularLocation>
        <location evidence="2">Membrane</location>
        <topology evidence="2">Multi-pass membrane protein</topology>
    </subcellularLocation>
</comment>
<keyword evidence="10" id="KW-0482">Metalloprotease</keyword>
<dbReference type="Gene3D" id="2.30.42.10">
    <property type="match status" value="1"/>
</dbReference>
<dbReference type="Proteomes" id="UP001146469">
    <property type="component" value="Unassembled WGS sequence"/>
</dbReference>
<dbReference type="GO" id="GO:0004222">
    <property type="term" value="F:metalloendopeptidase activity"/>
    <property type="evidence" value="ECO:0007669"/>
    <property type="project" value="InterPro"/>
</dbReference>
<dbReference type="GO" id="GO:0006508">
    <property type="term" value="P:proteolysis"/>
    <property type="evidence" value="ECO:0007669"/>
    <property type="project" value="UniProtKB-KW"/>
</dbReference>
<dbReference type="GO" id="GO:0016020">
    <property type="term" value="C:membrane"/>
    <property type="evidence" value="ECO:0007669"/>
    <property type="project" value="UniProtKB-SubCell"/>
</dbReference>
<feature type="transmembrane region" description="Helical" evidence="14">
    <location>
        <begin position="387"/>
        <end position="408"/>
    </location>
</feature>
<evidence type="ECO:0000313" key="16">
    <source>
        <dbReference type="EMBL" id="MCZ9289243.1"/>
    </source>
</evidence>
<organism evidence="16 17">
    <name type="scientific">Corynebacterium evansiae</name>
    <dbReference type="NCBI Taxonomy" id="2913499"/>
    <lineage>
        <taxon>Bacteria</taxon>
        <taxon>Bacillati</taxon>
        <taxon>Actinomycetota</taxon>
        <taxon>Actinomycetes</taxon>
        <taxon>Mycobacteriales</taxon>
        <taxon>Corynebacteriaceae</taxon>
        <taxon>Corynebacterium</taxon>
    </lineage>
</organism>
<evidence type="ECO:0000259" key="15">
    <source>
        <dbReference type="Pfam" id="PF02163"/>
    </source>
</evidence>
<evidence type="ECO:0000256" key="8">
    <source>
        <dbReference type="ARBA" id="ARBA00022833"/>
    </source>
</evidence>
<dbReference type="EMBL" id="JAKMUT010000002">
    <property type="protein sequence ID" value="MCZ9289243.1"/>
    <property type="molecule type" value="Genomic_DNA"/>
</dbReference>
<dbReference type="CDD" id="cd06163">
    <property type="entry name" value="S2P-M50_PDZ_RseP-like"/>
    <property type="match status" value="1"/>
</dbReference>
<keyword evidence="11 14" id="KW-0472">Membrane</keyword>
<name>A0A9X3LMC7_9CORY</name>
<dbReference type="RefSeq" id="WP_070487660.1">
    <property type="nucleotide sequence ID" value="NZ_JAKMUT010000002.1"/>
</dbReference>
<feature type="domain" description="Peptidase M50" evidence="15">
    <location>
        <begin position="10"/>
        <end position="367"/>
    </location>
</feature>
<comment type="similarity">
    <text evidence="3">Belongs to the peptidase M50B family.</text>
</comment>
<comment type="caution">
    <text evidence="16">The sequence shown here is derived from an EMBL/GenBank/DDBJ whole genome shotgun (WGS) entry which is preliminary data.</text>
</comment>
<keyword evidence="7" id="KW-0378">Hydrolase</keyword>
<evidence type="ECO:0000256" key="2">
    <source>
        <dbReference type="ARBA" id="ARBA00004141"/>
    </source>
</evidence>
<evidence type="ECO:0000256" key="5">
    <source>
        <dbReference type="ARBA" id="ARBA00022670"/>
    </source>
</evidence>
<dbReference type="InterPro" id="IPR008915">
    <property type="entry name" value="Peptidase_M50"/>
</dbReference>
<accession>A0A9X3LMC7</accession>
<evidence type="ECO:0000256" key="6">
    <source>
        <dbReference type="ARBA" id="ARBA00022692"/>
    </source>
</evidence>
<proteinExistence type="inferred from homology"/>
<dbReference type="SUPFAM" id="SSF50156">
    <property type="entry name" value="PDZ domain-like"/>
    <property type="match status" value="1"/>
</dbReference>
<dbReference type="AlphaFoldDB" id="A0A9X3LMC7"/>
<keyword evidence="17" id="KW-1185">Reference proteome</keyword>
<dbReference type="InterPro" id="IPR004387">
    <property type="entry name" value="Pept_M50_Zn"/>
</dbReference>
<keyword evidence="6 14" id="KW-0812">Transmembrane</keyword>
<evidence type="ECO:0000256" key="7">
    <source>
        <dbReference type="ARBA" id="ARBA00022801"/>
    </source>
</evidence>
<evidence type="ECO:0000256" key="4">
    <source>
        <dbReference type="ARBA" id="ARBA00019897"/>
    </source>
</evidence>
<evidence type="ECO:0000313" key="17">
    <source>
        <dbReference type="Proteomes" id="UP001146469"/>
    </source>
</evidence>
<dbReference type="InterPro" id="IPR036034">
    <property type="entry name" value="PDZ_sf"/>
</dbReference>
<sequence length="414" mass="44521">MAFGLGILLFALGIALSIALHEAGHLIAARMSGMRVRRYFIGFGPTIFSFRKGHTEYGLKGVPLGGFCDIAGMTKLDEMTDEERPYAMYDKPAHRRIFVMLGGIIMNILLALGILYGVALAWGLPDRNVVFTPTVESTQCAPAKQNSDGTLAKCSGDGPAAESGVQTGDTFLSVNGEETEDFREFTKAIAAEAERAADDGKQVGDRITVPAVVDRNGQHKNLDLQIELVERLNTAGNTMTSGAVGIRAKRPDLVINQYNPASAVGGTLSFTGGMVNDTFHGLIALPQRVPGVVESIFGGNREDDSPMSVVGASRVGGELVQYQQWMSFLMTLASLNLFLAAFNLVPLPPLDGGHIAVVIYEKIRDFFRRLRGKQPGGPADYTKLMPLTYAATAVLLVFGIIVIVADVVNPIRIF</sequence>
<gene>
    <name evidence="16" type="ORF">L8V00_03335</name>
</gene>